<protein>
    <recommendedName>
        <fullName evidence="2">DUF3764 domain-containing protein</fullName>
    </recommendedName>
</protein>
<dbReference type="AlphaFoldDB" id="Q1PLF2"/>
<gene>
    <name evidence="1" type="ORF">ASNC1092_0007</name>
</gene>
<sequence length="94" mass="10699">MIMSLETTVFTFKISVPFEEWAEIYNSEENIQMNKERGIICLYKGVKKDDPKSVILIEQGEEGKSIAMFEDPAVKPLIESAGHIYDSTVISSYF</sequence>
<dbReference type="InterPro" id="IPR022240">
    <property type="entry name" value="DUF3764"/>
</dbReference>
<reference evidence="1" key="2">
    <citation type="submission" date="2006-04" db="EMBL/GenBank/DDBJ databases">
        <title>Sequencing of the draft fosmids and assembly of Prochlorococcus marinus environmental genome fragment.</title>
        <authorList>
            <consortium name="US DOE Joint Genome Institute (JGI)"/>
            <person name="Copeland A."/>
            <person name="Lucas S."/>
            <person name="Lapidus A."/>
            <person name="Barry K."/>
            <person name="Detter J.C."/>
            <person name="Glavina T."/>
            <person name="Hammon N."/>
            <person name="Israni S."/>
            <person name="Richardson P."/>
        </authorList>
    </citation>
    <scope>NUCLEOTIDE SEQUENCE</scope>
</reference>
<evidence type="ECO:0008006" key="2">
    <source>
        <dbReference type="Google" id="ProtNLM"/>
    </source>
</evidence>
<organism evidence="1">
    <name type="scientific">uncultured Prochlorococcus marinus clone ASNC1092</name>
    <dbReference type="NCBI Taxonomy" id="379363"/>
    <lineage>
        <taxon>Bacteria</taxon>
        <taxon>Bacillati</taxon>
        <taxon>Cyanobacteriota</taxon>
        <taxon>Cyanophyceae</taxon>
        <taxon>Synechococcales</taxon>
        <taxon>Prochlorococcaceae</taxon>
        <taxon>Prochlorococcus</taxon>
    </lineage>
</organism>
<proteinExistence type="predicted"/>
<evidence type="ECO:0000313" key="1">
    <source>
        <dbReference type="EMBL" id="ABE10727.1"/>
    </source>
</evidence>
<name>Q1PLF2_PROMR</name>
<dbReference type="Pfam" id="PF12594">
    <property type="entry name" value="DUF3764"/>
    <property type="match status" value="1"/>
</dbReference>
<accession>Q1PLF2</accession>
<reference evidence="1" key="1">
    <citation type="journal article" date="2006" name="Science">
        <title>Genomic islands and the ecology and evolution of Prochlorococcus.</title>
        <authorList>
            <person name="Coleman M.L."/>
            <person name="Sullivan M.B."/>
            <person name="Martiny A.C."/>
            <person name="Steglich C."/>
            <person name="Barry K."/>
            <person name="Delong E.F."/>
            <person name="Chisholm S.W."/>
        </authorList>
    </citation>
    <scope>NUCLEOTIDE SEQUENCE</scope>
</reference>
<dbReference type="EMBL" id="DQ366711">
    <property type="protein sequence ID" value="ABE10727.1"/>
    <property type="molecule type" value="Genomic_DNA"/>
</dbReference>